<evidence type="ECO:0000313" key="2">
    <source>
        <dbReference type="Proteomes" id="UP001501578"/>
    </source>
</evidence>
<dbReference type="InterPro" id="IPR016181">
    <property type="entry name" value="Acyl_CoA_acyltransferase"/>
</dbReference>
<evidence type="ECO:0000313" key="1">
    <source>
        <dbReference type="EMBL" id="GAA0951141.1"/>
    </source>
</evidence>
<gene>
    <name evidence="1" type="ORF">GCM10009560_71500</name>
</gene>
<dbReference type="SUPFAM" id="SSF55729">
    <property type="entry name" value="Acyl-CoA N-acyltransferases (Nat)"/>
    <property type="match status" value="1"/>
</dbReference>
<protein>
    <recommendedName>
        <fullName evidence="3">GNAT family N-acetyltransferase</fullName>
    </recommendedName>
</protein>
<dbReference type="RefSeq" id="WP_343954725.1">
    <property type="nucleotide sequence ID" value="NZ_BAAAHQ010000049.1"/>
</dbReference>
<dbReference type="InterPro" id="IPR038764">
    <property type="entry name" value="GNAT_N_AcTrfase_prd"/>
</dbReference>
<dbReference type="PANTHER" id="PTHR41700:SF1">
    <property type="entry name" value="N-ACETYLTRANSFERASE DOMAIN-CONTAINING PROTEIN"/>
    <property type="match status" value="1"/>
</dbReference>
<evidence type="ECO:0008006" key="3">
    <source>
        <dbReference type="Google" id="ProtNLM"/>
    </source>
</evidence>
<dbReference type="Proteomes" id="UP001501578">
    <property type="component" value="Unassembled WGS sequence"/>
</dbReference>
<dbReference type="EMBL" id="BAAAHQ010000049">
    <property type="protein sequence ID" value="GAA0951141.1"/>
    <property type="molecule type" value="Genomic_DNA"/>
</dbReference>
<sequence length="253" mass="27404">MVEIRELHEIAEMERVTGLFGGIWRFDPGSEPINVELMRALSHAGNYVAGAFDGDRLVGASVGFLAANAALHSHITGATGGHGAGFALKAHQRTWALARGLARVTWTYDPLVRRNAHFNLAKLGARPLEYLPDFYGTMDDAINRGEASDRVLAAWELTEPRVEAAVRHRPHVPDVTGAEVALADDGGRPLLRPTRARRVLVAVPEDVEGLRRVDPGTAKSWRLAVREVLGGLLAAGGTVTGFRDKSYYVVETA</sequence>
<keyword evidence="2" id="KW-1185">Reference proteome</keyword>
<comment type="caution">
    <text evidence="1">The sequence shown here is derived from an EMBL/GenBank/DDBJ whole genome shotgun (WGS) entry which is preliminary data.</text>
</comment>
<proteinExistence type="predicted"/>
<name>A0ABN1R3P6_9ACTN</name>
<dbReference type="PANTHER" id="PTHR41700">
    <property type="entry name" value="GCN5-RELATED N-ACETYLTRANSFERASE"/>
    <property type="match status" value="1"/>
</dbReference>
<reference evidence="1 2" key="1">
    <citation type="journal article" date="2019" name="Int. J. Syst. Evol. Microbiol.">
        <title>The Global Catalogue of Microorganisms (GCM) 10K type strain sequencing project: providing services to taxonomists for standard genome sequencing and annotation.</title>
        <authorList>
            <consortium name="The Broad Institute Genomics Platform"/>
            <consortium name="The Broad Institute Genome Sequencing Center for Infectious Disease"/>
            <person name="Wu L."/>
            <person name="Ma J."/>
        </authorList>
    </citation>
    <scope>NUCLEOTIDE SEQUENCE [LARGE SCALE GENOMIC DNA]</scope>
    <source>
        <strain evidence="1 2">JCM 11136</strain>
    </source>
</reference>
<accession>A0ABN1R3P6</accession>
<organism evidence="1 2">
    <name type="scientific">Nonomuraea longicatena</name>
    <dbReference type="NCBI Taxonomy" id="83682"/>
    <lineage>
        <taxon>Bacteria</taxon>
        <taxon>Bacillati</taxon>
        <taxon>Actinomycetota</taxon>
        <taxon>Actinomycetes</taxon>
        <taxon>Streptosporangiales</taxon>
        <taxon>Streptosporangiaceae</taxon>
        <taxon>Nonomuraea</taxon>
    </lineage>
</organism>